<dbReference type="PANTHER" id="PTHR38436:SF1">
    <property type="entry name" value="ESTER CYCLASE"/>
    <property type="match status" value="1"/>
</dbReference>
<evidence type="ECO:0000313" key="2">
    <source>
        <dbReference type="Proteomes" id="UP000236584"/>
    </source>
</evidence>
<keyword evidence="2" id="KW-1185">Reference proteome</keyword>
<gene>
    <name evidence="1" type="ORF">C2R22_06280</name>
</gene>
<protein>
    <submittedName>
        <fullName evidence="1">Ester cyclase</fullName>
    </submittedName>
</protein>
<dbReference type="GO" id="GO:0030638">
    <property type="term" value="P:polyketide metabolic process"/>
    <property type="evidence" value="ECO:0007669"/>
    <property type="project" value="InterPro"/>
</dbReference>
<dbReference type="InterPro" id="IPR032710">
    <property type="entry name" value="NTF2-like_dom_sf"/>
</dbReference>
<accession>A0A2I8VHB7</accession>
<dbReference type="AlphaFoldDB" id="A0A2I8VHB7"/>
<dbReference type="PANTHER" id="PTHR38436">
    <property type="entry name" value="POLYKETIDE CYCLASE SNOAL-LIKE DOMAIN"/>
    <property type="match status" value="1"/>
</dbReference>
<name>A0A2I8VHB7_9EURY</name>
<evidence type="ECO:0000313" key="1">
    <source>
        <dbReference type="EMBL" id="AUV81321.1"/>
    </source>
</evidence>
<sequence length="153" mass="17181">MEPPSGATEENMVAIAFEDNTELHVNIEAEELWSEGNTDVLDEYYTDDFVYHGPDGDLDMDGYRTHASEFREAFPDCHVAVHETVLDGDLTVARFTYSGTWEGTFRGMESNGSSFSVDGISMARIEDGKFAEIWRYTDRMAMMTQLGLVDLPA</sequence>
<dbReference type="InterPro" id="IPR009959">
    <property type="entry name" value="Cyclase_SnoaL-like"/>
</dbReference>
<reference evidence="1 2" key="1">
    <citation type="submission" date="2018-01" db="EMBL/GenBank/DDBJ databases">
        <title>Complete genome sequence of Salinigranum rubrum GX10T, an extremely halophilic archaeon isolated from a marine solar saltern.</title>
        <authorList>
            <person name="Han S."/>
        </authorList>
    </citation>
    <scope>NUCLEOTIDE SEQUENCE [LARGE SCALE GENOMIC DNA]</scope>
    <source>
        <strain evidence="1 2">GX10</strain>
    </source>
</reference>
<dbReference type="KEGG" id="srub:C2R22_06280"/>
<dbReference type="SUPFAM" id="SSF54427">
    <property type="entry name" value="NTF2-like"/>
    <property type="match status" value="1"/>
</dbReference>
<proteinExistence type="predicted"/>
<dbReference type="EMBL" id="CP026309">
    <property type="protein sequence ID" value="AUV81321.1"/>
    <property type="molecule type" value="Genomic_DNA"/>
</dbReference>
<dbReference type="Gene3D" id="3.10.450.50">
    <property type="match status" value="1"/>
</dbReference>
<dbReference type="Pfam" id="PF07366">
    <property type="entry name" value="SnoaL"/>
    <property type="match status" value="1"/>
</dbReference>
<dbReference type="Proteomes" id="UP000236584">
    <property type="component" value="Chromosome"/>
</dbReference>
<organism evidence="1 2">
    <name type="scientific">Salinigranum rubrum</name>
    <dbReference type="NCBI Taxonomy" id="755307"/>
    <lineage>
        <taxon>Archaea</taxon>
        <taxon>Methanobacteriati</taxon>
        <taxon>Methanobacteriota</taxon>
        <taxon>Stenosarchaea group</taxon>
        <taxon>Halobacteria</taxon>
        <taxon>Halobacteriales</taxon>
        <taxon>Haloferacaceae</taxon>
        <taxon>Salinigranum</taxon>
    </lineage>
</organism>